<dbReference type="Proteomes" id="UP000572051">
    <property type="component" value="Unassembled WGS sequence"/>
</dbReference>
<dbReference type="AlphaFoldDB" id="A0A7Z0JCN1"/>
<comment type="caution">
    <text evidence="2">The sequence shown here is derived from an EMBL/GenBank/DDBJ whole genome shotgun (WGS) entry which is preliminary data.</text>
</comment>
<dbReference type="EMBL" id="JACCFS010000001">
    <property type="protein sequence ID" value="NYJ37623.1"/>
    <property type="molecule type" value="Genomic_DNA"/>
</dbReference>
<feature type="region of interest" description="Disordered" evidence="1">
    <location>
        <begin position="78"/>
        <end position="97"/>
    </location>
</feature>
<dbReference type="RefSeq" id="WP_179828500.1">
    <property type="nucleotide sequence ID" value="NZ_JACCFS010000001.1"/>
</dbReference>
<sequence>MSEGPYDVDADMGDDPQESAIAECEHEIEPDFNILGYDFEDDDSRGELGINAEVRAERRDVVPHQRWGAVRSAEEDAVSVVPEAQVESGVEDRPEDQ</sequence>
<protein>
    <submittedName>
        <fullName evidence="2">Uncharacterized protein</fullName>
    </submittedName>
</protein>
<reference evidence="2 3" key="1">
    <citation type="submission" date="2020-07" db="EMBL/GenBank/DDBJ databases">
        <title>Sequencing the genomes of 1000 actinobacteria strains.</title>
        <authorList>
            <person name="Klenk H.-P."/>
        </authorList>
    </citation>
    <scope>NUCLEOTIDE SEQUENCE [LARGE SCALE GENOMIC DNA]</scope>
    <source>
        <strain evidence="2 3">DSM 44442</strain>
    </source>
</reference>
<accession>A0A7Z0JCN1</accession>
<keyword evidence="3" id="KW-1185">Reference proteome</keyword>
<evidence type="ECO:0000256" key="1">
    <source>
        <dbReference type="SAM" id="MobiDB-lite"/>
    </source>
</evidence>
<name>A0A7Z0JCN1_9ACTN</name>
<proteinExistence type="predicted"/>
<gene>
    <name evidence="2" type="ORF">HNR10_005504</name>
</gene>
<evidence type="ECO:0000313" key="3">
    <source>
        <dbReference type="Proteomes" id="UP000572051"/>
    </source>
</evidence>
<organism evidence="2 3">
    <name type="scientific">Nocardiopsis aegyptia</name>
    <dbReference type="NCBI Taxonomy" id="220378"/>
    <lineage>
        <taxon>Bacteria</taxon>
        <taxon>Bacillati</taxon>
        <taxon>Actinomycetota</taxon>
        <taxon>Actinomycetes</taxon>
        <taxon>Streptosporangiales</taxon>
        <taxon>Nocardiopsidaceae</taxon>
        <taxon>Nocardiopsis</taxon>
    </lineage>
</organism>
<evidence type="ECO:0000313" key="2">
    <source>
        <dbReference type="EMBL" id="NYJ37623.1"/>
    </source>
</evidence>